<dbReference type="EMBL" id="GL883025">
    <property type="protein sequence ID" value="EGG16068.1"/>
    <property type="molecule type" value="Genomic_DNA"/>
</dbReference>
<keyword evidence="3" id="KW-1185">Reference proteome</keyword>
<dbReference type="AlphaFoldDB" id="F4Q8G8"/>
<dbReference type="RefSeq" id="XP_004352393.1">
    <property type="nucleotide sequence ID" value="XM_004352341.1"/>
</dbReference>
<feature type="compositionally biased region" description="Acidic residues" evidence="1">
    <location>
        <begin position="85"/>
        <end position="98"/>
    </location>
</feature>
<proteinExistence type="predicted"/>
<protein>
    <submittedName>
        <fullName evidence="2">Uncharacterized protein</fullName>
    </submittedName>
</protein>
<feature type="compositionally biased region" description="Low complexity" evidence="1">
    <location>
        <begin position="389"/>
        <end position="441"/>
    </location>
</feature>
<sequence>MDAKVSCFNKKIVSFSLLYDWICWKISPLRLFAITVCANEKVVSDVQISMNSRLLPYHLKKRQKLEESFPEQSLVSQKNGQDGTPMDDSDDDDDDDDESWKYLPMVCEQCDATIPILSEHEKRLDLCGDLMDLYSVDIQLKRNAFEKMPPFDSKDDLFPPPVPLIAEINHRLVKFDQPESPHVEIFLHEALNTTSIALNSNRSGIAPSMRNLFNLIKTTSDPSMQFRIRDAYPFVHDSSTGGFENEIKHEIMVKELMKHFSMTTSKLIIVCGQFPCKAAKEAFNANPLDYEMVDYSQESYHTILDKAKGTTEDKEVDVSRINPKRLIAIAPHPSVMFALHITAAYILIAHDIYKMAPKVSQFDPVQTFKSNSPSSASSSFSSTSLSSTSSSSSASSSSSSLPPSSSSSSTSLSSTSSSSSASSSSSSLSSTSSSSSSSSSSNQKTTKRPNLSNKTKDFPSLKQWTLEHLVEEATSRKIDVENIKEDRLQVECVLLKSVLGFQIWSEQKIEQFDLEESKSKKDILAYAREKKIPLTDYWFFMTLETLKKAVQRCLASTSSPSPSSYLPTSSSPLTDISLPSSPSLTDAPPTSSSSDTSTPPSSTDTSSLTDTSTTPSSSDTPPSSTDTSSLTYTSLPSHSFSYSSYSKPFVKNEKCVYKDEEKHIRAKRDFYHSGMCRRRRSKWKVMRENNRGNYLYIGIDPGRSKCTIVDSMNRARVVSVASYYNLMGTDRLLARQQNYKKTPVLSKFESGLPTYNTFDTLFNVESVLRRIEYERITHRDQCRLYSQVVTSYTFQTMDKNRNIDKKRAQYAYAKSFVPPTTIPKNRIVIYIGGSDFFRGSRGGGRTGCTSKTLLRLFLNMGYKARLVNEFNTSKIHNACASKIHSTNNNKFLEKAKHQKVKNVLPESFEKTHVVGAPISSTFSDNGVRWQGKDSKLCDGCKLTDYNCQCSKAQLADKENDSTLKVSQLADDMNETLKVFISLENTSPSPTMLLESLFSLSKKTVKELIEFCNLNSIKYYQQEEPTKGKNKRGSHKDSKGGATNSKKDQLINAIIKFNFEKQKRDASKNKKKRSKSSSTTNDRCKDQDQSNSQKDGNKSTSNSVSTHDYGFGKSLCDSQIKDLWKSKNPNATEMPFKTKWQWLYCPVCDHFFNRDSSAAKNILLLGILHQTADYRPWIYRPLPADIVHIGRVDTT</sequence>
<feature type="compositionally biased region" description="Polar residues" evidence="1">
    <location>
        <begin position="70"/>
        <end position="82"/>
    </location>
</feature>
<evidence type="ECO:0000313" key="2">
    <source>
        <dbReference type="EMBL" id="EGG16068.1"/>
    </source>
</evidence>
<evidence type="ECO:0000313" key="3">
    <source>
        <dbReference type="Proteomes" id="UP000007797"/>
    </source>
</evidence>
<dbReference type="Proteomes" id="UP000007797">
    <property type="component" value="Unassembled WGS sequence"/>
</dbReference>
<feature type="compositionally biased region" description="Polar residues" evidence="1">
    <location>
        <begin position="442"/>
        <end position="453"/>
    </location>
</feature>
<dbReference type="GeneID" id="14867834"/>
<feature type="region of interest" description="Disordered" evidence="1">
    <location>
        <begin position="1061"/>
        <end position="1105"/>
    </location>
</feature>
<dbReference type="KEGG" id="dfa:DFA_09740"/>
<reference evidence="3" key="1">
    <citation type="journal article" date="2011" name="Genome Res.">
        <title>Phylogeny-wide analysis of social amoeba genomes highlights ancient origins for complex intercellular communication.</title>
        <authorList>
            <person name="Heidel A.J."/>
            <person name="Lawal H.M."/>
            <person name="Felder M."/>
            <person name="Schilde C."/>
            <person name="Helps N.R."/>
            <person name="Tunggal B."/>
            <person name="Rivero F."/>
            <person name="John U."/>
            <person name="Schleicher M."/>
            <person name="Eichinger L."/>
            <person name="Platzer M."/>
            <person name="Noegel A.A."/>
            <person name="Schaap P."/>
            <person name="Gloeckner G."/>
        </authorList>
    </citation>
    <scope>NUCLEOTIDE SEQUENCE [LARGE SCALE GENOMIC DNA]</scope>
    <source>
        <strain evidence="3">SH3</strain>
    </source>
</reference>
<feature type="compositionally biased region" description="Basic and acidic residues" evidence="1">
    <location>
        <begin position="1034"/>
        <end position="1044"/>
    </location>
</feature>
<evidence type="ECO:0000256" key="1">
    <source>
        <dbReference type="SAM" id="MobiDB-lite"/>
    </source>
</evidence>
<dbReference type="PANTHER" id="PTHR34755">
    <property type="entry name" value="SERINE/ARGININE REPETITIVE MATRIX PROTEIN 3-RELATED"/>
    <property type="match status" value="1"/>
</dbReference>
<organism evidence="2 3">
    <name type="scientific">Cavenderia fasciculata</name>
    <name type="common">Slime mold</name>
    <name type="synonym">Dictyostelium fasciculatum</name>
    <dbReference type="NCBI Taxonomy" id="261658"/>
    <lineage>
        <taxon>Eukaryota</taxon>
        <taxon>Amoebozoa</taxon>
        <taxon>Evosea</taxon>
        <taxon>Eumycetozoa</taxon>
        <taxon>Dictyostelia</taxon>
        <taxon>Acytosteliales</taxon>
        <taxon>Cavenderiaceae</taxon>
        <taxon>Cavenderia</taxon>
    </lineage>
</organism>
<feature type="compositionally biased region" description="Polar residues" evidence="1">
    <location>
        <begin position="1088"/>
        <end position="1105"/>
    </location>
</feature>
<feature type="region of interest" description="Disordered" evidence="1">
    <location>
        <begin position="389"/>
        <end position="456"/>
    </location>
</feature>
<feature type="region of interest" description="Disordered" evidence="1">
    <location>
        <begin position="68"/>
        <end position="98"/>
    </location>
</feature>
<dbReference type="InterPro" id="IPR052109">
    <property type="entry name" value="SRRM_Domain-Containing"/>
</dbReference>
<dbReference type="OrthoDB" id="20714at2759"/>
<feature type="region of interest" description="Disordered" evidence="1">
    <location>
        <begin position="557"/>
        <end position="630"/>
    </location>
</feature>
<gene>
    <name evidence="2" type="ORF">DFA_09740</name>
</gene>
<feature type="region of interest" description="Disordered" evidence="1">
    <location>
        <begin position="1022"/>
        <end position="1044"/>
    </location>
</feature>
<dbReference type="GO" id="GO:0003729">
    <property type="term" value="F:mRNA binding"/>
    <property type="evidence" value="ECO:0007669"/>
    <property type="project" value="TreeGrafter"/>
</dbReference>
<name>F4Q8G8_CACFS</name>
<accession>F4Q8G8</accession>
<dbReference type="PANTHER" id="PTHR34755:SF3">
    <property type="entry name" value="SERINE_ARGININE REPETITIVE MATRIX PROTEIN 2"/>
    <property type="match status" value="1"/>
</dbReference>